<dbReference type="EMBL" id="JBGOOS010000002">
    <property type="protein sequence ID" value="MEZ8207616.1"/>
    <property type="molecule type" value="Genomic_DNA"/>
</dbReference>
<reference evidence="2 3" key="1">
    <citation type="submission" date="2024-06" db="EMBL/GenBank/DDBJ databases">
        <authorList>
            <person name="Steensen K."/>
            <person name="Seneca J."/>
            <person name="Bartlau N."/>
            <person name="Yu A.X."/>
            <person name="Polz M.F."/>
        </authorList>
    </citation>
    <scope>NUCLEOTIDE SEQUENCE [LARGE SCALE GENOMIC DNA]</scope>
    <source>
        <strain evidence="2 3">1F146</strain>
    </source>
</reference>
<comment type="caution">
    <text evidence="2">The sequence shown here is derived from an EMBL/GenBank/DDBJ whole genome shotgun (WGS) entry which is preliminary data.</text>
</comment>
<organism evidence="2 3">
    <name type="scientific">Vibrio bivalvicida</name>
    <dbReference type="NCBI Taxonomy" id="1276888"/>
    <lineage>
        <taxon>Bacteria</taxon>
        <taxon>Pseudomonadati</taxon>
        <taxon>Pseudomonadota</taxon>
        <taxon>Gammaproteobacteria</taxon>
        <taxon>Vibrionales</taxon>
        <taxon>Vibrionaceae</taxon>
        <taxon>Vibrio</taxon>
        <taxon>Vibrio oreintalis group</taxon>
    </lineage>
</organism>
<feature type="transmembrane region" description="Helical" evidence="1">
    <location>
        <begin position="22"/>
        <end position="47"/>
    </location>
</feature>
<keyword evidence="3" id="KW-1185">Reference proteome</keyword>
<keyword evidence="1" id="KW-1133">Transmembrane helix</keyword>
<evidence type="ECO:0000256" key="1">
    <source>
        <dbReference type="SAM" id="Phobius"/>
    </source>
</evidence>
<dbReference type="RefSeq" id="WP_371717589.1">
    <property type="nucleotide sequence ID" value="NZ_JBGOOF010000002.1"/>
</dbReference>
<name>A0ABV4MDG0_9VIBR</name>
<protein>
    <submittedName>
        <fullName evidence="2">Uncharacterized protein</fullName>
    </submittedName>
</protein>
<sequence>MCQENGEFKLPFGVTVKKSTDLGALTSFIFSLISLSVSATVAFIAIFDRYELDAYLTNSNIIFEFSDISEEGRLNIKSPISELTAKTVVVNTGKKSASILSISLDVELNGDVYSFFWNDTIKAGQGTDKPTMHEVQPFVVKGGEVQGDTYRFTLAKTNGSEPSRNANFGDIVQHFDKRNANVSLPIRLIYQLADGNQIKHSCFIPLKLPNDSLNRDLNGMFRARNEGLKADKHRSDGSYGMTCYTLSSL</sequence>
<proteinExistence type="predicted"/>
<evidence type="ECO:0000313" key="2">
    <source>
        <dbReference type="EMBL" id="MEZ8207616.1"/>
    </source>
</evidence>
<dbReference type="Proteomes" id="UP001569151">
    <property type="component" value="Unassembled WGS sequence"/>
</dbReference>
<keyword evidence="1" id="KW-0812">Transmembrane</keyword>
<gene>
    <name evidence="2" type="ORF">ACED39_02340</name>
</gene>
<evidence type="ECO:0000313" key="3">
    <source>
        <dbReference type="Proteomes" id="UP001569151"/>
    </source>
</evidence>
<keyword evidence="1" id="KW-0472">Membrane</keyword>
<accession>A0ABV4MDG0</accession>